<dbReference type="RefSeq" id="WP_176612217.1">
    <property type="nucleotide sequence ID" value="NZ_JABXXR010000004.1"/>
</dbReference>
<dbReference type="PANTHER" id="PTHR43270">
    <property type="entry name" value="BETA-ALA-HIS DIPEPTIDASE"/>
    <property type="match status" value="1"/>
</dbReference>
<dbReference type="PANTHER" id="PTHR43270:SF12">
    <property type="entry name" value="SUCCINYL-DIAMINOPIMELATE DESUCCINYLASE"/>
    <property type="match status" value="1"/>
</dbReference>
<dbReference type="Pfam" id="PF01546">
    <property type="entry name" value="Peptidase_M20"/>
    <property type="match status" value="1"/>
</dbReference>
<protein>
    <submittedName>
        <fullName evidence="5">Dipeptidase</fullName>
    </submittedName>
</protein>
<dbReference type="SUPFAM" id="SSF53187">
    <property type="entry name" value="Zn-dependent exopeptidases"/>
    <property type="match status" value="1"/>
</dbReference>
<dbReference type="Pfam" id="PF07687">
    <property type="entry name" value="M20_dimer"/>
    <property type="match status" value="1"/>
</dbReference>
<dbReference type="Gene3D" id="3.30.70.360">
    <property type="match status" value="1"/>
</dbReference>
<gene>
    <name evidence="5" type="ORF">HUK82_01295</name>
</gene>
<proteinExistence type="predicted"/>
<evidence type="ECO:0000259" key="4">
    <source>
        <dbReference type="Pfam" id="PF07687"/>
    </source>
</evidence>
<keyword evidence="2" id="KW-0479">Metal-binding</keyword>
<feature type="domain" description="Peptidase M20 dimerisation" evidence="4">
    <location>
        <begin position="210"/>
        <end position="368"/>
    </location>
</feature>
<dbReference type="NCBIfam" id="NF006053">
    <property type="entry name" value="PRK08201.1"/>
    <property type="match status" value="1"/>
</dbReference>
<evidence type="ECO:0000256" key="3">
    <source>
        <dbReference type="ARBA" id="ARBA00022801"/>
    </source>
</evidence>
<dbReference type="InterPro" id="IPR002933">
    <property type="entry name" value="Peptidase_M20"/>
</dbReference>
<dbReference type="GO" id="GO:0006508">
    <property type="term" value="P:proteolysis"/>
    <property type="evidence" value="ECO:0007669"/>
    <property type="project" value="UniProtKB-KW"/>
</dbReference>
<evidence type="ECO:0000256" key="1">
    <source>
        <dbReference type="ARBA" id="ARBA00022670"/>
    </source>
</evidence>
<dbReference type="GO" id="GO:0008233">
    <property type="term" value="F:peptidase activity"/>
    <property type="evidence" value="ECO:0007669"/>
    <property type="project" value="UniProtKB-KW"/>
</dbReference>
<dbReference type="AlphaFoldDB" id="A0A850PB97"/>
<name>A0A850PB97_9PROT</name>
<evidence type="ECO:0000313" key="5">
    <source>
        <dbReference type="EMBL" id="NVN39202.1"/>
    </source>
</evidence>
<dbReference type="EMBL" id="JABXXR010000004">
    <property type="protein sequence ID" value="NVN39202.1"/>
    <property type="molecule type" value="Genomic_DNA"/>
</dbReference>
<dbReference type="Proteomes" id="UP000585665">
    <property type="component" value="Unassembled WGS sequence"/>
</dbReference>
<accession>A0A850PB97</accession>
<keyword evidence="3" id="KW-0378">Hydrolase</keyword>
<keyword evidence="1" id="KW-0645">Protease</keyword>
<keyword evidence="6" id="KW-1185">Reference proteome</keyword>
<reference evidence="5 6" key="1">
    <citation type="submission" date="2020-06" db="EMBL/GenBank/DDBJ databases">
        <title>Description of novel acetic acid bacteria.</title>
        <authorList>
            <person name="Sombolestani A."/>
        </authorList>
    </citation>
    <scope>NUCLEOTIDE SEQUENCE [LARGE SCALE GENOMIC DNA]</scope>
    <source>
        <strain evidence="5 6">LMG 27010</strain>
    </source>
</reference>
<sequence>MSPSPGTQPGTLTGTLERVDASIDDALSRLFALLRIPSVSAQPEHAADCAAAARYLRDELLACGFDASIRDTPGHPMVVAHDLGATTGPHVLFYGHYDVQPVDPLALWKTAPFEPTLITTESGRVEITARGASDDKGQVMTFIEACRALRAQTGALPVRVSIILEGEEESGSDNLRPFLEQHREELRADIALICDTGMIAPDQPAITGSLRGLVGEEVTIEAARRDLHSGLYGNAARNPIECLCTILGTVRDADGRVTLPGFYDGIAVPPDGQRAAWRAIDPDDNGLLGPVGLAVPAGEAGFTALEQTWCRPSFEINGISGGYEGEGFKTVLPARATAKVSFRLVPGQDPERIRAAFRAHVNAALPSDCRARFTPHGGSKGIALPPDGPFMDAALGALSAEWAPNRAVVIGGGGSIPVVSDLREVLGMDTLLIGFALDDDRIHAPNEKYDLASFHKGIRAWVRVLDALAS</sequence>
<dbReference type="Gene3D" id="3.40.630.10">
    <property type="entry name" value="Zn peptidases"/>
    <property type="match status" value="1"/>
</dbReference>
<organism evidence="5 6">
    <name type="scientific">Ameyamaea chiangmaiensis</name>
    <dbReference type="NCBI Taxonomy" id="442969"/>
    <lineage>
        <taxon>Bacteria</taxon>
        <taxon>Pseudomonadati</taxon>
        <taxon>Pseudomonadota</taxon>
        <taxon>Alphaproteobacteria</taxon>
        <taxon>Acetobacterales</taxon>
        <taxon>Acetobacteraceae</taxon>
        <taxon>Ameyamaea</taxon>
    </lineage>
</organism>
<dbReference type="GO" id="GO:0046872">
    <property type="term" value="F:metal ion binding"/>
    <property type="evidence" value="ECO:0007669"/>
    <property type="project" value="UniProtKB-KW"/>
</dbReference>
<dbReference type="InterPro" id="IPR011650">
    <property type="entry name" value="Peptidase_M20_dimer"/>
</dbReference>
<evidence type="ECO:0000313" key="6">
    <source>
        <dbReference type="Proteomes" id="UP000585665"/>
    </source>
</evidence>
<comment type="caution">
    <text evidence="5">The sequence shown here is derived from an EMBL/GenBank/DDBJ whole genome shotgun (WGS) entry which is preliminary data.</text>
</comment>
<dbReference type="InterPro" id="IPR051458">
    <property type="entry name" value="Cyt/Met_Dipeptidase"/>
</dbReference>
<evidence type="ECO:0000256" key="2">
    <source>
        <dbReference type="ARBA" id="ARBA00022723"/>
    </source>
</evidence>
<dbReference type="NCBIfam" id="NF006579">
    <property type="entry name" value="PRK09104.1"/>
    <property type="match status" value="1"/>
</dbReference>